<dbReference type="InterPro" id="IPR002156">
    <property type="entry name" value="RNaseH_domain"/>
</dbReference>
<name>A0ABD5W581_9EURY</name>
<dbReference type="SUPFAM" id="SSF53098">
    <property type="entry name" value="Ribonuclease H-like"/>
    <property type="match status" value="1"/>
</dbReference>
<dbReference type="Pfam" id="PF13456">
    <property type="entry name" value="RVT_3"/>
    <property type="match status" value="1"/>
</dbReference>
<proteinExistence type="predicted"/>
<dbReference type="InterPro" id="IPR012337">
    <property type="entry name" value="RNaseH-like_sf"/>
</dbReference>
<dbReference type="InterPro" id="IPR036397">
    <property type="entry name" value="RNaseH_sf"/>
</dbReference>
<gene>
    <name evidence="3" type="ORF">ACFQQG_06275</name>
</gene>
<dbReference type="AlphaFoldDB" id="A0ABD5W581"/>
<evidence type="ECO:0000313" key="4">
    <source>
        <dbReference type="Proteomes" id="UP001596445"/>
    </source>
</evidence>
<evidence type="ECO:0000256" key="1">
    <source>
        <dbReference type="SAM" id="MobiDB-lite"/>
    </source>
</evidence>
<feature type="region of interest" description="Disordered" evidence="1">
    <location>
        <begin position="96"/>
        <end position="117"/>
    </location>
</feature>
<keyword evidence="4" id="KW-1185">Reference proteome</keyword>
<dbReference type="EMBL" id="JBHSZI010000001">
    <property type="protein sequence ID" value="MFC7057847.1"/>
    <property type="molecule type" value="Genomic_DNA"/>
</dbReference>
<organism evidence="3 4">
    <name type="scientific">Halovenus salina</name>
    <dbReference type="NCBI Taxonomy" id="1510225"/>
    <lineage>
        <taxon>Archaea</taxon>
        <taxon>Methanobacteriati</taxon>
        <taxon>Methanobacteriota</taxon>
        <taxon>Stenosarchaea group</taxon>
        <taxon>Halobacteria</taxon>
        <taxon>Halobacteriales</taxon>
        <taxon>Haloarculaceae</taxon>
        <taxon>Halovenus</taxon>
    </lineage>
</organism>
<reference evidence="3 4" key="1">
    <citation type="journal article" date="2019" name="Int. J. Syst. Evol. Microbiol.">
        <title>The Global Catalogue of Microorganisms (GCM) 10K type strain sequencing project: providing services to taxonomists for standard genome sequencing and annotation.</title>
        <authorList>
            <consortium name="The Broad Institute Genomics Platform"/>
            <consortium name="The Broad Institute Genome Sequencing Center for Infectious Disease"/>
            <person name="Wu L."/>
            <person name="Ma J."/>
        </authorList>
    </citation>
    <scope>NUCLEOTIDE SEQUENCE [LARGE SCALE GENOMIC DNA]</scope>
    <source>
        <strain evidence="3 4">JCM 30072</strain>
    </source>
</reference>
<protein>
    <submittedName>
        <fullName evidence="3">Reverse transcriptase-like protein</fullName>
    </submittedName>
</protein>
<accession>A0ABD5W581</accession>
<evidence type="ECO:0000313" key="3">
    <source>
        <dbReference type="EMBL" id="MFC7057847.1"/>
    </source>
</evidence>
<evidence type="ECO:0000259" key="2">
    <source>
        <dbReference type="Pfam" id="PF13456"/>
    </source>
</evidence>
<feature type="domain" description="RNase H type-1" evidence="2">
    <location>
        <begin position="4"/>
        <end position="109"/>
    </location>
</feature>
<dbReference type="Gene3D" id="3.30.420.10">
    <property type="entry name" value="Ribonuclease H-like superfamily/Ribonuclease H"/>
    <property type="match status" value="1"/>
</dbReference>
<comment type="caution">
    <text evidence="3">The sequence shown here is derived from an EMBL/GenBank/DDBJ whole genome shotgun (WGS) entry which is preliminary data.</text>
</comment>
<dbReference type="Proteomes" id="UP001596445">
    <property type="component" value="Unassembled WGS sequence"/>
</dbReference>
<dbReference type="RefSeq" id="WP_382184638.1">
    <property type="nucleotide sequence ID" value="NZ_JBHSZI010000001.1"/>
</dbReference>
<sequence>MTAGKPLAEGSRRLDAFVSSTHAEFRALVGGAQAVAALGTYRRLSDVHVRGDAAAVITGVDPARSTTPGDEIRRRRVTAIRNALAPIPRVTYRTVSRGENERAHTLAVRAHDTDQGR</sequence>